<keyword evidence="3 5" id="KW-0663">Pyridoxal phosphate</keyword>
<dbReference type="SUPFAM" id="SSF51419">
    <property type="entry name" value="PLP-binding barrel"/>
    <property type="match status" value="1"/>
</dbReference>
<evidence type="ECO:0000256" key="6">
    <source>
        <dbReference type="RuleBase" id="RU003737"/>
    </source>
</evidence>
<gene>
    <name evidence="9" type="ORF">POBO1169_LOCUS18485</name>
</gene>
<evidence type="ECO:0000313" key="9">
    <source>
        <dbReference type="EMBL" id="CAD8688121.1"/>
    </source>
</evidence>
<dbReference type="GO" id="GO:0009089">
    <property type="term" value="P:lysine biosynthetic process via diaminopimelate"/>
    <property type="evidence" value="ECO:0007669"/>
    <property type="project" value="InterPro"/>
</dbReference>
<dbReference type="Gene3D" id="3.20.20.10">
    <property type="entry name" value="Alanine racemase"/>
    <property type="match status" value="1"/>
</dbReference>
<feature type="active site" description="Proton donor" evidence="5">
    <location>
        <position position="422"/>
    </location>
</feature>
<protein>
    <recommendedName>
        <fullName evidence="10">Diaminopimelate decarboxylase</fullName>
    </recommendedName>
</protein>
<dbReference type="Gene3D" id="2.40.37.10">
    <property type="entry name" value="Lyase, Ornithine Decarboxylase, Chain A, domain 1"/>
    <property type="match status" value="1"/>
</dbReference>
<evidence type="ECO:0000256" key="3">
    <source>
        <dbReference type="ARBA" id="ARBA00022898"/>
    </source>
</evidence>
<evidence type="ECO:0008006" key="10">
    <source>
        <dbReference type="Google" id="ProtNLM"/>
    </source>
</evidence>
<evidence type="ECO:0000256" key="2">
    <source>
        <dbReference type="ARBA" id="ARBA00022793"/>
    </source>
</evidence>
<dbReference type="PRINTS" id="PR01179">
    <property type="entry name" value="ODADCRBXLASE"/>
</dbReference>
<keyword evidence="4" id="KW-0456">Lyase</keyword>
<dbReference type="GO" id="GO:0008836">
    <property type="term" value="F:diaminopimelate decarboxylase activity"/>
    <property type="evidence" value="ECO:0007669"/>
    <property type="project" value="InterPro"/>
</dbReference>
<dbReference type="AlphaFoldDB" id="A0A7S0WW88"/>
<proteinExistence type="inferred from homology"/>
<dbReference type="PANTHER" id="PTHR43727">
    <property type="entry name" value="DIAMINOPIMELATE DECARBOXYLASE"/>
    <property type="match status" value="1"/>
</dbReference>
<name>A0A7S0WW88_9CHLO</name>
<evidence type="ECO:0000256" key="5">
    <source>
        <dbReference type="PIRSR" id="PIRSR600183-50"/>
    </source>
</evidence>
<sequence>MPALTVLGCPTTARLVEQKGQGAAKPSARLAVKNAHQGGASKSAFLSGASNVRSAKVSGSSKASRKAMVTHAALAEAPKPSTAAAVEQLNFLTPEMAYKVANEVGTPCYVYDMETLKRQADTTLRFPNAYGLTVRYAMKSSPNAAILQVFNAKGLHIDASSGFECIRAMEAGIPASHISLSSQELPAFFPDLCAKGVKVNCCSLSQLERYGQALPGTKVGVRFNPGMGSGGNKKTNVGGTSSSFGIWHESLPEVQAIAAKYNLTVERIHTHIGSGSDPAVWQKVSGMSLDICRQFPDVETLNLGGGYKVGRMEGEPSTDLELIGNPVVGEFEQFAEETGRKLRLEIEPGTFLMANSCSVVSTVQDVVSTGEDGYNFLKMDMGMTDVLRPSLYGSQHPLVVVPKSMKVAETEEAKYVVVGHCCESGDLVSPAPDEPETLFQRPMGKAEIGDLMVIEGTGAYCSSMSTKNYNSFPEAAEVMVDGDNLYLVRKRQDVHQIWMNEMPLPHGLV</sequence>
<dbReference type="CDD" id="cd06828">
    <property type="entry name" value="PLPDE_III_DapDC"/>
    <property type="match status" value="1"/>
</dbReference>
<dbReference type="InterPro" id="IPR022643">
    <property type="entry name" value="De-COase2_C"/>
</dbReference>
<dbReference type="InterPro" id="IPR009006">
    <property type="entry name" value="Ala_racemase/Decarboxylase_C"/>
</dbReference>
<organism evidence="9">
    <name type="scientific">Pyramimonas obovata</name>
    <dbReference type="NCBI Taxonomy" id="1411642"/>
    <lineage>
        <taxon>Eukaryota</taxon>
        <taxon>Viridiplantae</taxon>
        <taxon>Chlorophyta</taxon>
        <taxon>Pyramimonadophyceae</taxon>
        <taxon>Pyramimonadales</taxon>
        <taxon>Pyramimonadaceae</taxon>
        <taxon>Pyramimonas</taxon>
        <taxon>Pyramimonas incertae sedis</taxon>
    </lineage>
</organism>
<dbReference type="EMBL" id="HBFA01036950">
    <property type="protein sequence ID" value="CAD8688121.1"/>
    <property type="molecule type" value="Transcribed_RNA"/>
</dbReference>
<dbReference type="Pfam" id="PF02784">
    <property type="entry name" value="Orn_Arg_deC_N"/>
    <property type="match status" value="1"/>
</dbReference>
<dbReference type="PANTHER" id="PTHR43727:SF2">
    <property type="entry name" value="GROUP IV DECARBOXYLASE"/>
    <property type="match status" value="1"/>
</dbReference>
<feature type="domain" description="Orn/DAP/Arg decarboxylase 2 N-terminal" evidence="8">
    <location>
        <begin position="129"/>
        <end position="354"/>
    </location>
</feature>
<accession>A0A7S0WW88</accession>
<dbReference type="InterPro" id="IPR000183">
    <property type="entry name" value="Orn/DAP/Arg_de-COase"/>
</dbReference>
<dbReference type="InterPro" id="IPR029066">
    <property type="entry name" value="PLP-binding_barrel"/>
</dbReference>
<dbReference type="PRINTS" id="PR01181">
    <property type="entry name" value="DAPDCRBXLASE"/>
</dbReference>
<comment type="cofactor">
    <cofactor evidence="1 5">
        <name>pyridoxal 5'-phosphate</name>
        <dbReference type="ChEBI" id="CHEBI:597326"/>
    </cofactor>
</comment>
<dbReference type="InterPro" id="IPR002986">
    <property type="entry name" value="DAP_deCOOHase_LysA"/>
</dbReference>
<feature type="modified residue" description="N6-(pyridoxal phosphate)lysine" evidence="5">
    <location>
        <position position="139"/>
    </location>
</feature>
<evidence type="ECO:0000259" key="8">
    <source>
        <dbReference type="Pfam" id="PF02784"/>
    </source>
</evidence>
<dbReference type="Pfam" id="PF00278">
    <property type="entry name" value="Orn_DAP_Arg_deC"/>
    <property type="match status" value="1"/>
</dbReference>
<dbReference type="InterPro" id="IPR022644">
    <property type="entry name" value="De-COase2_N"/>
</dbReference>
<comment type="similarity">
    <text evidence="6">Belongs to the Orn/Lys/Arg decarboxylase class-II family.</text>
</comment>
<reference evidence="9" key="1">
    <citation type="submission" date="2021-01" db="EMBL/GenBank/DDBJ databases">
        <authorList>
            <person name="Corre E."/>
            <person name="Pelletier E."/>
            <person name="Niang G."/>
            <person name="Scheremetjew M."/>
            <person name="Finn R."/>
            <person name="Kale V."/>
            <person name="Holt S."/>
            <person name="Cochrane G."/>
            <person name="Meng A."/>
            <person name="Brown T."/>
            <person name="Cohen L."/>
        </authorList>
    </citation>
    <scope>NUCLEOTIDE SEQUENCE</scope>
    <source>
        <strain evidence="9">CCMP722</strain>
    </source>
</reference>
<evidence type="ECO:0000256" key="1">
    <source>
        <dbReference type="ARBA" id="ARBA00001933"/>
    </source>
</evidence>
<dbReference type="SUPFAM" id="SSF50621">
    <property type="entry name" value="Alanine racemase C-terminal domain-like"/>
    <property type="match status" value="1"/>
</dbReference>
<evidence type="ECO:0000259" key="7">
    <source>
        <dbReference type="Pfam" id="PF00278"/>
    </source>
</evidence>
<evidence type="ECO:0000256" key="4">
    <source>
        <dbReference type="ARBA" id="ARBA00023239"/>
    </source>
</evidence>
<feature type="domain" description="Orn/DAP/Arg decarboxylase 2 C-terminal" evidence="7">
    <location>
        <begin position="108"/>
        <end position="458"/>
    </location>
</feature>
<keyword evidence="2" id="KW-0210">Decarboxylase</keyword>